<reference evidence="3 4" key="1">
    <citation type="submission" date="2016-06" db="EMBL/GenBank/DDBJ databases">
        <authorList>
            <person name="Kjaerup R.B."/>
            <person name="Dalgaard T.S."/>
            <person name="Juul-Madsen H.R."/>
        </authorList>
    </citation>
    <scope>NUCLEOTIDE SEQUENCE [LARGE SCALE GENOMIC DNA]</scope>
    <source>
        <strain evidence="3 4">DSM 43818</strain>
    </source>
</reference>
<evidence type="ECO:0000313" key="4">
    <source>
        <dbReference type="Proteomes" id="UP000199699"/>
    </source>
</evidence>
<accession>A0A1C6R7P8</accession>
<dbReference type="Proteomes" id="UP000199699">
    <property type="component" value="Unassembled WGS sequence"/>
</dbReference>
<dbReference type="AlphaFoldDB" id="A0A1C6R7P8"/>
<evidence type="ECO:0000256" key="2">
    <source>
        <dbReference type="SAM" id="MobiDB-lite"/>
    </source>
</evidence>
<feature type="coiled-coil region" evidence="1">
    <location>
        <begin position="26"/>
        <end position="53"/>
    </location>
</feature>
<dbReference type="EMBL" id="FMHT01000002">
    <property type="protein sequence ID" value="SCL12890.1"/>
    <property type="molecule type" value="Genomic_DNA"/>
</dbReference>
<sequence>MSAAMEKRRDRDRRIRELADEHAVALAMVQEVRDRAERQIAEHMAAADRAVGELVELGERPDAVAALLDLSPAEVRAARRRARAAAGEAETAAGASDEDADEAGAQVTSGADERV</sequence>
<gene>
    <name evidence="3" type="ORF">GA0070616_0054</name>
</gene>
<evidence type="ECO:0000256" key="1">
    <source>
        <dbReference type="SAM" id="Coils"/>
    </source>
</evidence>
<feature type="compositionally biased region" description="Low complexity" evidence="2">
    <location>
        <begin position="84"/>
        <end position="95"/>
    </location>
</feature>
<organism evidence="3 4">
    <name type="scientific">Micromonospora nigra</name>
    <dbReference type="NCBI Taxonomy" id="145857"/>
    <lineage>
        <taxon>Bacteria</taxon>
        <taxon>Bacillati</taxon>
        <taxon>Actinomycetota</taxon>
        <taxon>Actinomycetes</taxon>
        <taxon>Micromonosporales</taxon>
        <taxon>Micromonosporaceae</taxon>
        <taxon>Micromonospora</taxon>
    </lineage>
</organism>
<name>A0A1C6R7P8_9ACTN</name>
<evidence type="ECO:0000313" key="3">
    <source>
        <dbReference type="EMBL" id="SCL12890.1"/>
    </source>
</evidence>
<protein>
    <submittedName>
        <fullName evidence="3">Uncharacterized protein</fullName>
    </submittedName>
</protein>
<keyword evidence="1" id="KW-0175">Coiled coil</keyword>
<keyword evidence="4" id="KW-1185">Reference proteome</keyword>
<feature type="region of interest" description="Disordered" evidence="2">
    <location>
        <begin position="80"/>
        <end position="115"/>
    </location>
</feature>
<proteinExistence type="predicted"/>